<organism evidence="1 2">
    <name type="scientific">Tribolium castaneum</name>
    <name type="common">Red flour beetle</name>
    <dbReference type="NCBI Taxonomy" id="7070"/>
    <lineage>
        <taxon>Eukaryota</taxon>
        <taxon>Metazoa</taxon>
        <taxon>Ecdysozoa</taxon>
        <taxon>Arthropoda</taxon>
        <taxon>Hexapoda</taxon>
        <taxon>Insecta</taxon>
        <taxon>Pterygota</taxon>
        <taxon>Neoptera</taxon>
        <taxon>Endopterygota</taxon>
        <taxon>Coleoptera</taxon>
        <taxon>Polyphaga</taxon>
        <taxon>Cucujiformia</taxon>
        <taxon>Tenebrionidae</taxon>
        <taxon>Tenebrionidae incertae sedis</taxon>
        <taxon>Tribolium</taxon>
    </lineage>
</organism>
<evidence type="ECO:0000313" key="1">
    <source>
        <dbReference type="EMBL" id="KYB26437.1"/>
    </source>
</evidence>
<reference evidence="1 2" key="2">
    <citation type="journal article" date="2010" name="Nucleic Acids Res.">
        <title>BeetleBase in 2010: revisions to provide comprehensive genomic information for Tribolium castaneum.</title>
        <authorList>
            <person name="Kim H.S."/>
            <person name="Murphy T."/>
            <person name="Xia J."/>
            <person name="Caragea D."/>
            <person name="Park Y."/>
            <person name="Beeman R.W."/>
            <person name="Lorenzen M.D."/>
            <person name="Butcher S."/>
            <person name="Manak J.R."/>
            <person name="Brown S.J."/>
        </authorList>
    </citation>
    <scope>GENOME REANNOTATION</scope>
    <source>
        <strain evidence="1 2">Georgia GA2</strain>
    </source>
</reference>
<dbReference type="Proteomes" id="UP000007266">
    <property type="component" value="Linkage group 7"/>
</dbReference>
<name>A0A139WF61_TRICA</name>
<dbReference type="AlphaFoldDB" id="A0A139WF61"/>
<reference evidence="1 2" key="1">
    <citation type="journal article" date="2008" name="Nature">
        <title>The genome of the model beetle and pest Tribolium castaneum.</title>
        <authorList>
            <consortium name="Tribolium Genome Sequencing Consortium"/>
            <person name="Richards S."/>
            <person name="Gibbs R.A."/>
            <person name="Weinstock G.M."/>
            <person name="Brown S.J."/>
            <person name="Denell R."/>
            <person name="Beeman R.W."/>
            <person name="Gibbs R."/>
            <person name="Beeman R.W."/>
            <person name="Brown S.J."/>
            <person name="Bucher G."/>
            <person name="Friedrich M."/>
            <person name="Grimmelikhuijzen C.J."/>
            <person name="Klingler M."/>
            <person name="Lorenzen M."/>
            <person name="Richards S."/>
            <person name="Roth S."/>
            <person name="Schroder R."/>
            <person name="Tautz D."/>
            <person name="Zdobnov E.M."/>
            <person name="Muzny D."/>
            <person name="Gibbs R.A."/>
            <person name="Weinstock G.M."/>
            <person name="Attaway T."/>
            <person name="Bell S."/>
            <person name="Buhay C.J."/>
            <person name="Chandrabose M.N."/>
            <person name="Chavez D."/>
            <person name="Clerk-Blankenburg K.P."/>
            <person name="Cree A."/>
            <person name="Dao M."/>
            <person name="Davis C."/>
            <person name="Chacko J."/>
            <person name="Dinh H."/>
            <person name="Dugan-Rocha S."/>
            <person name="Fowler G."/>
            <person name="Garner T.T."/>
            <person name="Garnes J."/>
            <person name="Gnirke A."/>
            <person name="Hawes A."/>
            <person name="Hernandez J."/>
            <person name="Hines S."/>
            <person name="Holder M."/>
            <person name="Hume J."/>
            <person name="Jhangiani S.N."/>
            <person name="Joshi V."/>
            <person name="Khan Z.M."/>
            <person name="Jackson L."/>
            <person name="Kovar C."/>
            <person name="Kowis A."/>
            <person name="Lee S."/>
            <person name="Lewis L.R."/>
            <person name="Margolis J."/>
            <person name="Morgan M."/>
            <person name="Nazareth L.V."/>
            <person name="Nguyen N."/>
            <person name="Okwuonu G."/>
            <person name="Parker D."/>
            <person name="Richards S."/>
            <person name="Ruiz S.J."/>
            <person name="Santibanez J."/>
            <person name="Savard J."/>
            <person name="Scherer S.E."/>
            <person name="Schneider B."/>
            <person name="Sodergren E."/>
            <person name="Tautz D."/>
            <person name="Vattahil S."/>
            <person name="Villasana D."/>
            <person name="White C.S."/>
            <person name="Wright R."/>
            <person name="Park Y."/>
            <person name="Beeman R.W."/>
            <person name="Lord J."/>
            <person name="Oppert B."/>
            <person name="Lorenzen M."/>
            <person name="Brown S."/>
            <person name="Wang L."/>
            <person name="Savard J."/>
            <person name="Tautz D."/>
            <person name="Richards S."/>
            <person name="Weinstock G."/>
            <person name="Gibbs R.A."/>
            <person name="Liu Y."/>
            <person name="Worley K."/>
            <person name="Weinstock G."/>
            <person name="Elsik C.G."/>
            <person name="Reese J.T."/>
            <person name="Elhaik E."/>
            <person name="Landan G."/>
            <person name="Graur D."/>
            <person name="Arensburger P."/>
            <person name="Atkinson P."/>
            <person name="Beeman R.W."/>
            <person name="Beidler J."/>
            <person name="Brown S.J."/>
            <person name="Demuth J.P."/>
            <person name="Drury D.W."/>
            <person name="Du Y.Z."/>
            <person name="Fujiwara H."/>
            <person name="Lorenzen M."/>
            <person name="Maselli V."/>
            <person name="Osanai M."/>
            <person name="Park Y."/>
            <person name="Robertson H.M."/>
            <person name="Tu Z."/>
            <person name="Wang J.J."/>
            <person name="Wang S."/>
            <person name="Richards S."/>
            <person name="Song H."/>
            <person name="Zhang L."/>
            <person name="Sodergren E."/>
            <person name="Werner D."/>
            <person name="Stanke M."/>
            <person name="Morgenstern B."/>
            <person name="Solovyev V."/>
            <person name="Kosarev P."/>
            <person name="Brown G."/>
            <person name="Chen H.C."/>
            <person name="Ermolaeva O."/>
            <person name="Hlavina W."/>
            <person name="Kapustin Y."/>
            <person name="Kiryutin B."/>
            <person name="Kitts P."/>
            <person name="Maglott D."/>
            <person name="Pruitt K."/>
            <person name="Sapojnikov V."/>
            <person name="Souvorov A."/>
            <person name="Mackey A.J."/>
            <person name="Waterhouse R.M."/>
            <person name="Wyder S."/>
            <person name="Zdobnov E.M."/>
            <person name="Zdobnov E.M."/>
            <person name="Wyder S."/>
            <person name="Kriventseva E.V."/>
            <person name="Kadowaki T."/>
            <person name="Bork P."/>
            <person name="Aranda M."/>
            <person name="Bao R."/>
            <person name="Beermann A."/>
            <person name="Berns N."/>
            <person name="Bolognesi R."/>
            <person name="Bonneton F."/>
            <person name="Bopp D."/>
            <person name="Brown S.J."/>
            <person name="Bucher G."/>
            <person name="Butts T."/>
            <person name="Chaumot A."/>
            <person name="Denell R.E."/>
            <person name="Ferrier D.E."/>
            <person name="Friedrich M."/>
            <person name="Gordon C.M."/>
            <person name="Jindra M."/>
            <person name="Klingler M."/>
            <person name="Lan Q."/>
            <person name="Lattorff H.M."/>
            <person name="Laudet V."/>
            <person name="von Levetsow C."/>
            <person name="Liu Z."/>
            <person name="Lutz R."/>
            <person name="Lynch J.A."/>
            <person name="da Fonseca R.N."/>
            <person name="Posnien N."/>
            <person name="Reuter R."/>
            <person name="Roth S."/>
            <person name="Savard J."/>
            <person name="Schinko J.B."/>
            <person name="Schmitt C."/>
            <person name="Schoppmeier M."/>
            <person name="Schroder R."/>
            <person name="Shippy T.D."/>
            <person name="Simonnet F."/>
            <person name="Marques-Souza H."/>
            <person name="Tautz D."/>
            <person name="Tomoyasu Y."/>
            <person name="Trauner J."/>
            <person name="Van der Zee M."/>
            <person name="Vervoort M."/>
            <person name="Wittkopp N."/>
            <person name="Wimmer E.A."/>
            <person name="Yang X."/>
            <person name="Jones A.K."/>
            <person name="Sattelle D.B."/>
            <person name="Ebert P.R."/>
            <person name="Nelson D."/>
            <person name="Scott J.G."/>
            <person name="Beeman R.W."/>
            <person name="Muthukrishnan S."/>
            <person name="Kramer K.J."/>
            <person name="Arakane Y."/>
            <person name="Beeman R.W."/>
            <person name="Zhu Q."/>
            <person name="Hogenkamp D."/>
            <person name="Dixit R."/>
            <person name="Oppert B."/>
            <person name="Jiang H."/>
            <person name="Zou Z."/>
            <person name="Marshall J."/>
            <person name="Elpidina E."/>
            <person name="Vinokurov K."/>
            <person name="Oppert C."/>
            <person name="Zou Z."/>
            <person name="Evans J."/>
            <person name="Lu Z."/>
            <person name="Zhao P."/>
            <person name="Sumathipala N."/>
            <person name="Altincicek B."/>
            <person name="Vilcinskas A."/>
            <person name="Williams M."/>
            <person name="Hultmark D."/>
            <person name="Hetru C."/>
            <person name="Jiang H."/>
            <person name="Grimmelikhuijzen C.J."/>
            <person name="Hauser F."/>
            <person name="Cazzamali G."/>
            <person name="Williamson M."/>
            <person name="Park Y."/>
            <person name="Li B."/>
            <person name="Tanaka Y."/>
            <person name="Predel R."/>
            <person name="Neupert S."/>
            <person name="Schachtner J."/>
            <person name="Verleyen P."/>
            <person name="Raible F."/>
            <person name="Bork P."/>
            <person name="Friedrich M."/>
            <person name="Walden K.K."/>
            <person name="Robertson H.M."/>
            <person name="Angeli S."/>
            <person name="Foret S."/>
            <person name="Bucher G."/>
            <person name="Schuetz S."/>
            <person name="Maleszka R."/>
            <person name="Wimmer E.A."/>
            <person name="Beeman R.W."/>
            <person name="Lorenzen M."/>
            <person name="Tomoyasu Y."/>
            <person name="Miller S.C."/>
            <person name="Grossmann D."/>
            <person name="Bucher G."/>
        </authorList>
    </citation>
    <scope>NUCLEOTIDE SEQUENCE [LARGE SCALE GENOMIC DNA]</scope>
    <source>
        <strain evidence="1 2">Georgia GA2</strain>
    </source>
</reference>
<accession>A0A139WF61</accession>
<dbReference type="InParanoid" id="A0A139WF61"/>
<proteinExistence type="predicted"/>
<evidence type="ECO:0000313" key="2">
    <source>
        <dbReference type="Proteomes" id="UP000007266"/>
    </source>
</evidence>
<keyword evidence="2" id="KW-1185">Reference proteome</keyword>
<protein>
    <submittedName>
        <fullName evidence="1">Uncharacterized protein</fullName>
    </submittedName>
</protein>
<gene>
    <name evidence="1" type="primary">AUGUSTUS-3.0.2_33764</name>
    <name evidence="1" type="ORF">TcasGA2_TC033764</name>
</gene>
<dbReference type="EMBL" id="KQ971354">
    <property type="protein sequence ID" value="KYB26437.1"/>
    <property type="molecule type" value="Genomic_DNA"/>
</dbReference>
<sequence>MQNYLTHVQKPVQSDGVVIPWPRPLNNFLELTTKMMSMVDVLFSGCFLPANFKTIQIMFLVGNTVFGQHK</sequence>